<sequence>MRNLAAKGRLKEPSFAAFGLVLQKGGPCPCYNRRSTAVKTNQRFRASFWAWLKAKPLYIERKDNERYLPAF</sequence>
<keyword evidence="2" id="KW-1185">Reference proteome</keyword>
<organism evidence="1 2">
    <name type="scientific">Bacillus swezeyi</name>
    <dbReference type="NCBI Taxonomy" id="1925020"/>
    <lineage>
        <taxon>Bacteria</taxon>
        <taxon>Bacillati</taxon>
        <taxon>Bacillota</taxon>
        <taxon>Bacilli</taxon>
        <taxon>Bacillales</taxon>
        <taxon>Bacillaceae</taxon>
        <taxon>Bacillus</taxon>
    </lineage>
</organism>
<name>A0A1R1QUP0_9BACI</name>
<evidence type="ECO:0000313" key="2">
    <source>
        <dbReference type="Proteomes" id="UP000187367"/>
    </source>
</evidence>
<accession>A0A1R1QUP0</accession>
<gene>
    <name evidence="1" type="ORF">BW143_04835</name>
</gene>
<reference evidence="1 2" key="1">
    <citation type="submission" date="2017-01" db="EMBL/GenBank/DDBJ databases">
        <title>Bacillus phylogenomics.</title>
        <authorList>
            <person name="Dunlap C."/>
        </authorList>
    </citation>
    <scope>NUCLEOTIDE SEQUENCE [LARGE SCALE GENOMIC DNA]</scope>
    <source>
        <strain evidence="1 2">NRRL B-41282</strain>
    </source>
</reference>
<protein>
    <submittedName>
        <fullName evidence="1">Uncharacterized protein</fullName>
    </submittedName>
</protein>
<comment type="caution">
    <text evidence="1">The sequence shown here is derived from an EMBL/GenBank/DDBJ whole genome shotgun (WGS) entry which is preliminary data.</text>
</comment>
<evidence type="ECO:0000313" key="1">
    <source>
        <dbReference type="EMBL" id="OMI08373.1"/>
    </source>
</evidence>
<dbReference type="Proteomes" id="UP000187367">
    <property type="component" value="Unassembled WGS sequence"/>
</dbReference>
<dbReference type="AlphaFoldDB" id="A0A1R1QUP0"/>
<dbReference type="EMBL" id="MTJL01000007">
    <property type="protein sequence ID" value="OMI08373.1"/>
    <property type="molecule type" value="Genomic_DNA"/>
</dbReference>
<proteinExistence type="predicted"/>